<dbReference type="RefSeq" id="WP_164040055.1">
    <property type="nucleotide sequence ID" value="NZ_JAAGNZ010000001.1"/>
</dbReference>
<protein>
    <submittedName>
        <fullName evidence="1">Uncharacterized protein</fullName>
    </submittedName>
</protein>
<proteinExistence type="predicted"/>
<dbReference type="Proteomes" id="UP000477386">
    <property type="component" value="Unassembled WGS sequence"/>
</dbReference>
<gene>
    <name evidence="1" type="ORF">GK091_15630</name>
</gene>
<accession>A0A6M0IN20</accession>
<dbReference type="AlphaFoldDB" id="A0A6M0IN20"/>
<evidence type="ECO:0000313" key="1">
    <source>
        <dbReference type="EMBL" id="NEU68323.1"/>
    </source>
</evidence>
<reference evidence="1 2" key="1">
    <citation type="submission" date="2020-02" db="EMBL/GenBank/DDBJ databases">
        <title>Draft genome sequence of two Spirosoma agri KCTC 52727 and Spirosoma terrae KCTC 52035.</title>
        <authorList>
            <person name="Rojas J."/>
            <person name="Ambika Manirajan B."/>
            <person name="Ratering S."/>
            <person name="Suarez C."/>
            <person name="Schnell S."/>
        </authorList>
    </citation>
    <scope>NUCLEOTIDE SEQUENCE [LARGE SCALE GENOMIC DNA]</scope>
    <source>
        <strain evidence="1 2">KCTC 52727</strain>
    </source>
</reference>
<organism evidence="1 2">
    <name type="scientific">Spirosoma agri</name>
    <dbReference type="NCBI Taxonomy" id="1987381"/>
    <lineage>
        <taxon>Bacteria</taxon>
        <taxon>Pseudomonadati</taxon>
        <taxon>Bacteroidota</taxon>
        <taxon>Cytophagia</taxon>
        <taxon>Cytophagales</taxon>
        <taxon>Cytophagaceae</taxon>
        <taxon>Spirosoma</taxon>
    </lineage>
</organism>
<sequence>MTLSELARFTPGMQVDLRCRTAPTSIYYKGLPDGDRQRYTPSGPEVASIPYTLEGRVVGLETDNIPYLVLESRGEAAILATKRGKLTVIGTEMRLKTLHVPISAIVTAQRHA</sequence>
<keyword evidence="2" id="KW-1185">Reference proteome</keyword>
<comment type="caution">
    <text evidence="1">The sequence shown here is derived from an EMBL/GenBank/DDBJ whole genome shotgun (WGS) entry which is preliminary data.</text>
</comment>
<dbReference type="EMBL" id="JAAGNZ010000001">
    <property type="protein sequence ID" value="NEU68323.1"/>
    <property type="molecule type" value="Genomic_DNA"/>
</dbReference>
<name>A0A6M0IN20_9BACT</name>
<evidence type="ECO:0000313" key="2">
    <source>
        <dbReference type="Proteomes" id="UP000477386"/>
    </source>
</evidence>